<feature type="domain" description="DUF6292" evidence="1">
    <location>
        <begin position="14"/>
        <end position="99"/>
    </location>
</feature>
<protein>
    <recommendedName>
        <fullName evidence="1">DUF6292 domain-containing protein</fullName>
    </recommendedName>
</protein>
<name>A0A1I6TNH7_9PSEU</name>
<evidence type="ECO:0000259" key="1">
    <source>
        <dbReference type="Pfam" id="PF19809"/>
    </source>
</evidence>
<dbReference type="OrthoDB" id="4190452at2"/>
<accession>A0A1I6TNH7</accession>
<dbReference type="EMBL" id="FOZX01000007">
    <property type="protein sequence ID" value="SFS90773.1"/>
    <property type="molecule type" value="Genomic_DNA"/>
</dbReference>
<sequence length="137" mass="15003">MGMTTAAVSGLVTYVRSVTSGLGEFTTVDFEVEESPATVLILLSSRVPTLPDCPLLLTWDEVSGWALRVETDGEGETTPVSYLGEDVLPRPTTVQQFLRAALRGESPGSIQPHAFRRPNAPDDLENRLEHFQDAEHH</sequence>
<proteinExistence type="predicted"/>
<dbReference type="Pfam" id="PF19809">
    <property type="entry name" value="DUF6292"/>
    <property type="match status" value="1"/>
</dbReference>
<dbReference type="RefSeq" id="WP_093420539.1">
    <property type="nucleotide sequence ID" value="NZ_FOZX01000007.1"/>
</dbReference>
<keyword evidence="3" id="KW-1185">Reference proteome</keyword>
<organism evidence="2 3">
    <name type="scientific">Saccharopolyspora flava</name>
    <dbReference type="NCBI Taxonomy" id="95161"/>
    <lineage>
        <taxon>Bacteria</taxon>
        <taxon>Bacillati</taxon>
        <taxon>Actinomycetota</taxon>
        <taxon>Actinomycetes</taxon>
        <taxon>Pseudonocardiales</taxon>
        <taxon>Pseudonocardiaceae</taxon>
        <taxon>Saccharopolyspora</taxon>
    </lineage>
</organism>
<evidence type="ECO:0000313" key="3">
    <source>
        <dbReference type="Proteomes" id="UP000198852"/>
    </source>
</evidence>
<dbReference type="Proteomes" id="UP000198852">
    <property type="component" value="Unassembled WGS sequence"/>
</dbReference>
<gene>
    <name evidence="2" type="ORF">SAMN05660874_04133</name>
</gene>
<dbReference type="AlphaFoldDB" id="A0A1I6TNH7"/>
<reference evidence="3" key="1">
    <citation type="submission" date="2016-10" db="EMBL/GenBank/DDBJ databases">
        <authorList>
            <person name="Varghese N."/>
            <person name="Submissions S."/>
        </authorList>
    </citation>
    <scope>NUCLEOTIDE SEQUENCE [LARGE SCALE GENOMIC DNA]</scope>
    <source>
        <strain evidence="3">DSM 44771</strain>
    </source>
</reference>
<dbReference type="InterPro" id="IPR046259">
    <property type="entry name" value="DUF6292"/>
</dbReference>
<evidence type="ECO:0000313" key="2">
    <source>
        <dbReference type="EMBL" id="SFS90773.1"/>
    </source>
</evidence>